<evidence type="ECO:0000313" key="4">
    <source>
        <dbReference type="Proteomes" id="UP000614601"/>
    </source>
</evidence>
<sequence length="267" mass="31106">MENSVITVCEHVDNAKLGVFQGARFRCFEEFRAKFVEWMAITHQRMAINSSRQMGVKYGIAAREQFKFRSLYFRCFRHGPGRRAEAKQPNREKNARDCGAYMRVIFDSTTNELVISTCHLKHRFHTPCREDTVKMVGRRSQWFEWVEELAPSIGQEVPVFSYSKEVYTSEDLFESLQHLHQIEPTQHLKPKKLTTITKRKGRSKKRQQSKTPPVSDTDLELFTSAIVMLKGQPVEKGQLTRESEMKLKKLLAELEGERNDEYIDVIG</sequence>
<evidence type="ECO:0000259" key="2">
    <source>
        <dbReference type="Pfam" id="PF21599"/>
    </source>
</evidence>
<name>A0A811JR64_9BILA</name>
<comment type="caution">
    <text evidence="3">The sequence shown here is derived from an EMBL/GenBank/DDBJ whole genome shotgun (WGS) entry which is preliminary data.</text>
</comment>
<gene>
    <name evidence="3" type="ORF">BOKJ2_LOCUS323</name>
</gene>
<dbReference type="InterPro" id="IPR048325">
    <property type="entry name" value="ZSWIM3_N"/>
</dbReference>
<dbReference type="AlphaFoldDB" id="A0A811JR64"/>
<dbReference type="EMBL" id="CAJFCW020000001">
    <property type="protein sequence ID" value="CAG9078492.1"/>
    <property type="molecule type" value="Genomic_DNA"/>
</dbReference>
<evidence type="ECO:0000256" key="1">
    <source>
        <dbReference type="SAM" id="MobiDB-lite"/>
    </source>
</evidence>
<keyword evidence="4" id="KW-1185">Reference proteome</keyword>
<dbReference type="Proteomes" id="UP000614601">
    <property type="component" value="Unassembled WGS sequence"/>
</dbReference>
<organism evidence="3 4">
    <name type="scientific">Bursaphelenchus okinawaensis</name>
    <dbReference type="NCBI Taxonomy" id="465554"/>
    <lineage>
        <taxon>Eukaryota</taxon>
        <taxon>Metazoa</taxon>
        <taxon>Ecdysozoa</taxon>
        <taxon>Nematoda</taxon>
        <taxon>Chromadorea</taxon>
        <taxon>Rhabditida</taxon>
        <taxon>Tylenchina</taxon>
        <taxon>Tylenchomorpha</taxon>
        <taxon>Aphelenchoidea</taxon>
        <taxon>Aphelenchoididae</taxon>
        <taxon>Bursaphelenchus</taxon>
    </lineage>
</organism>
<feature type="region of interest" description="Disordered" evidence="1">
    <location>
        <begin position="197"/>
        <end position="216"/>
    </location>
</feature>
<protein>
    <recommendedName>
        <fullName evidence="2">ZSWIM3 N-terminal domain-containing protein</fullName>
    </recommendedName>
</protein>
<feature type="domain" description="ZSWIM3 N-terminal" evidence="2">
    <location>
        <begin position="22"/>
        <end position="122"/>
    </location>
</feature>
<dbReference type="Pfam" id="PF21599">
    <property type="entry name" value="ZSWIM3_N"/>
    <property type="match status" value="1"/>
</dbReference>
<feature type="compositionally biased region" description="Basic residues" evidence="1">
    <location>
        <begin position="197"/>
        <end position="208"/>
    </location>
</feature>
<evidence type="ECO:0000313" key="3">
    <source>
        <dbReference type="EMBL" id="CAD5205639.1"/>
    </source>
</evidence>
<dbReference type="EMBL" id="CAJFDH010000001">
    <property type="protein sequence ID" value="CAD5205639.1"/>
    <property type="molecule type" value="Genomic_DNA"/>
</dbReference>
<proteinExistence type="predicted"/>
<accession>A0A811JR64</accession>
<reference evidence="3" key="1">
    <citation type="submission" date="2020-09" db="EMBL/GenBank/DDBJ databases">
        <authorList>
            <person name="Kikuchi T."/>
        </authorList>
    </citation>
    <scope>NUCLEOTIDE SEQUENCE</scope>
    <source>
        <strain evidence="3">SH1</strain>
    </source>
</reference>
<dbReference type="Proteomes" id="UP000783686">
    <property type="component" value="Unassembled WGS sequence"/>
</dbReference>